<organism evidence="6 7">
    <name type="scientific">Cardiosporidium cionae</name>
    <dbReference type="NCBI Taxonomy" id="476202"/>
    <lineage>
        <taxon>Eukaryota</taxon>
        <taxon>Sar</taxon>
        <taxon>Alveolata</taxon>
        <taxon>Apicomplexa</taxon>
        <taxon>Aconoidasida</taxon>
        <taxon>Nephromycida</taxon>
        <taxon>Cardiosporidium</taxon>
    </lineage>
</organism>
<evidence type="ECO:0000313" key="7">
    <source>
        <dbReference type="Proteomes" id="UP000823046"/>
    </source>
</evidence>
<dbReference type="InterPro" id="IPR036322">
    <property type="entry name" value="WD40_repeat_dom_sf"/>
</dbReference>
<evidence type="ECO:0000256" key="4">
    <source>
        <dbReference type="PROSITE-ProRule" id="PRU00221"/>
    </source>
</evidence>
<accession>A0ABQ7J6I2</accession>
<dbReference type="Pfam" id="PF00400">
    <property type="entry name" value="WD40"/>
    <property type="match status" value="1"/>
</dbReference>
<dbReference type="InterPro" id="IPR040132">
    <property type="entry name" value="Tex1/THOC3"/>
</dbReference>
<evidence type="ECO:0000256" key="1">
    <source>
        <dbReference type="ARBA" id="ARBA00022574"/>
    </source>
</evidence>
<dbReference type="Proteomes" id="UP000823046">
    <property type="component" value="Unassembled WGS sequence"/>
</dbReference>
<protein>
    <submittedName>
        <fullName evidence="6">Uncharacterized protein</fullName>
    </submittedName>
</protein>
<dbReference type="PANTHER" id="PTHR22839:SF0">
    <property type="entry name" value="THO COMPLEX SUBUNIT 3"/>
    <property type="match status" value="1"/>
</dbReference>
<evidence type="ECO:0000256" key="3">
    <source>
        <dbReference type="ARBA" id="ARBA00046343"/>
    </source>
</evidence>
<gene>
    <name evidence="6" type="ORF">IE077_000811</name>
</gene>
<keyword evidence="2" id="KW-0677">Repeat</keyword>
<keyword evidence="1 4" id="KW-0853">WD repeat</keyword>
<dbReference type="InterPro" id="IPR015943">
    <property type="entry name" value="WD40/YVTN_repeat-like_dom_sf"/>
</dbReference>
<evidence type="ECO:0000313" key="6">
    <source>
        <dbReference type="EMBL" id="KAF8819573.1"/>
    </source>
</evidence>
<sequence length="430" mass="47435">MASRRLDMSKNPFFPPLTERQSLRRECFLNYFQSFPKQGKPTREPPSSSFINKQNDSSVNRVVDSRHEIRYASLSYEAVKIKSKVRDVTFNSNGNRLICGTKENVLVVSPFTLATECTVNTKSFSSFWHPTSPDIFATISQEIIPSSVKLFDLRAPSNIKSTHDKPVLEIPSLNKDFLFSGCWNPNGNTIAVSDRADCLIAINLAKPIAQPSTKLLANILENSSTEKLVNIDGSKATGATETIYGITFDGLGECFMTYNADGYLNIYPGDPIDLSVEPMQEKLHSSSINCCAVDKRGCFIATGGSDHIVSIFDIETATTIGVYPKLEGQISCLSASYDGQLLAWGTKDSVFTSQENGSYGRGESFTRQDCYLTVAGTNPCEIYFQHRMPSNVVSCSFHPSRCILACGCDYDSMSRGSGYKAHPIDILTFE</sequence>
<evidence type="ECO:0000256" key="2">
    <source>
        <dbReference type="ARBA" id="ARBA00022737"/>
    </source>
</evidence>
<reference evidence="6 7" key="1">
    <citation type="journal article" date="2020" name="bioRxiv">
        <title>Metabolic contributions of an alphaproteobacterial endosymbiont in the apicomplexan Cardiosporidium cionae.</title>
        <authorList>
            <person name="Hunter E.S."/>
            <person name="Paight C.J."/>
            <person name="Lane C.E."/>
        </authorList>
    </citation>
    <scope>NUCLEOTIDE SEQUENCE [LARGE SCALE GENOMIC DNA]</scope>
    <source>
        <strain evidence="6">ESH_2018</strain>
    </source>
</reference>
<comment type="caution">
    <text evidence="6">The sequence shown here is derived from an EMBL/GenBank/DDBJ whole genome shotgun (WGS) entry which is preliminary data.</text>
</comment>
<name>A0ABQ7J6I2_9APIC</name>
<dbReference type="SUPFAM" id="SSF50978">
    <property type="entry name" value="WD40 repeat-like"/>
    <property type="match status" value="1"/>
</dbReference>
<feature type="repeat" description="WD" evidence="4">
    <location>
        <begin position="281"/>
        <end position="322"/>
    </location>
</feature>
<evidence type="ECO:0000256" key="5">
    <source>
        <dbReference type="SAM" id="MobiDB-lite"/>
    </source>
</evidence>
<dbReference type="EMBL" id="JADAQX010000689">
    <property type="protein sequence ID" value="KAF8819573.1"/>
    <property type="molecule type" value="Genomic_DNA"/>
</dbReference>
<dbReference type="SMART" id="SM00320">
    <property type="entry name" value="WD40"/>
    <property type="match status" value="6"/>
</dbReference>
<dbReference type="PANTHER" id="PTHR22839">
    <property type="entry name" value="THO COMPLEX SUBUNIT 3 THO3"/>
    <property type="match status" value="1"/>
</dbReference>
<dbReference type="Gene3D" id="2.130.10.10">
    <property type="entry name" value="YVTN repeat-like/Quinoprotein amine dehydrogenase"/>
    <property type="match status" value="2"/>
</dbReference>
<feature type="region of interest" description="Disordered" evidence="5">
    <location>
        <begin position="36"/>
        <end position="55"/>
    </location>
</feature>
<keyword evidence="7" id="KW-1185">Reference proteome</keyword>
<dbReference type="PROSITE" id="PS50082">
    <property type="entry name" value="WD_REPEATS_2"/>
    <property type="match status" value="1"/>
</dbReference>
<comment type="similarity">
    <text evidence="3">Belongs to the THOC3 family.</text>
</comment>
<feature type="compositionally biased region" description="Polar residues" evidence="5">
    <location>
        <begin position="45"/>
        <end position="55"/>
    </location>
</feature>
<dbReference type="InterPro" id="IPR001680">
    <property type="entry name" value="WD40_rpt"/>
</dbReference>
<proteinExistence type="inferred from homology"/>